<dbReference type="AlphaFoldDB" id="A0A8S1UY16"/>
<comment type="caution">
    <text evidence="1">The sequence shown here is derived from an EMBL/GenBank/DDBJ whole genome shotgun (WGS) entry which is preliminary data.</text>
</comment>
<evidence type="ECO:0008006" key="3">
    <source>
        <dbReference type="Google" id="ProtNLM"/>
    </source>
</evidence>
<keyword evidence="2" id="KW-1185">Reference proteome</keyword>
<proteinExistence type="predicted"/>
<name>A0A8S1UY16_9CILI</name>
<accession>A0A8S1UY16</accession>
<evidence type="ECO:0000313" key="1">
    <source>
        <dbReference type="EMBL" id="CAD8168782.1"/>
    </source>
</evidence>
<evidence type="ECO:0000313" key="2">
    <source>
        <dbReference type="Proteomes" id="UP000689195"/>
    </source>
</evidence>
<reference evidence="1" key="1">
    <citation type="submission" date="2021-01" db="EMBL/GenBank/DDBJ databases">
        <authorList>
            <consortium name="Genoscope - CEA"/>
            <person name="William W."/>
        </authorList>
    </citation>
    <scope>NUCLEOTIDE SEQUENCE</scope>
</reference>
<organism evidence="1 2">
    <name type="scientific">Paramecium pentaurelia</name>
    <dbReference type="NCBI Taxonomy" id="43138"/>
    <lineage>
        <taxon>Eukaryota</taxon>
        <taxon>Sar</taxon>
        <taxon>Alveolata</taxon>
        <taxon>Ciliophora</taxon>
        <taxon>Intramacronucleata</taxon>
        <taxon>Oligohymenophorea</taxon>
        <taxon>Peniculida</taxon>
        <taxon>Parameciidae</taxon>
        <taxon>Paramecium</taxon>
    </lineage>
</organism>
<dbReference type="EMBL" id="CAJJDO010000049">
    <property type="protein sequence ID" value="CAD8168782.1"/>
    <property type="molecule type" value="Genomic_DNA"/>
</dbReference>
<protein>
    <recommendedName>
        <fullName evidence="3">WD domain, G-beta repeat protein</fullName>
    </recommendedName>
</protein>
<dbReference type="Proteomes" id="UP000689195">
    <property type="component" value="Unassembled WGS sequence"/>
</dbReference>
<gene>
    <name evidence="1" type="ORF">PPENT_87.1.T0490290</name>
</gene>
<sequence>MNFKLADKVIEIAKLSQEKFRNQKFKLIQCPEHKKIGETINIEKNVPKSKRISCQDCQQSGLDIEQFIKTWDQKQYQKLEQQQNAQIYMQECYKNSLSKLEQLRNALYNNLTNMTDSVYLRIVDASNCFQQIFLQPNDFSIVKFQEMAEMCSQEQQKCELQTIPQFRLLLYKQGQAMVLDVKQILINSRQEDGDEHKINKVSIKVEKEQINKKQSLLKQLESLTGLSILRPFLADIQQIYSMAFNRNGFLLLIGGDDMITVYLFQEGRIEMLRRMTCQRSLSVLLFGQQSNYFISGHCDGSLQIWNYLNQIYYISIIYENQHIETVRCLIINKKIRLINIKQ</sequence>